<evidence type="ECO:0000259" key="1">
    <source>
        <dbReference type="Pfam" id="PF16013"/>
    </source>
</evidence>
<dbReference type="InterPro" id="IPR031962">
    <property type="entry name" value="DUF4781"/>
</dbReference>
<proteinExistence type="predicted"/>
<organism evidence="2 3">
    <name type="scientific">Biomphalaria glabrata</name>
    <name type="common">Bloodfluke planorb</name>
    <name type="synonym">Freshwater snail</name>
    <dbReference type="NCBI Taxonomy" id="6526"/>
    <lineage>
        <taxon>Eukaryota</taxon>
        <taxon>Metazoa</taxon>
        <taxon>Spiralia</taxon>
        <taxon>Lophotrochozoa</taxon>
        <taxon>Mollusca</taxon>
        <taxon>Gastropoda</taxon>
        <taxon>Heterobranchia</taxon>
        <taxon>Euthyneura</taxon>
        <taxon>Panpulmonata</taxon>
        <taxon>Hygrophila</taxon>
        <taxon>Lymnaeoidea</taxon>
        <taxon>Planorbidae</taxon>
        <taxon>Biomphalaria</taxon>
    </lineage>
</organism>
<dbReference type="VEuPathDB" id="VectorBase:BGLAX_046944"/>
<feature type="domain" description="DUF4781" evidence="1">
    <location>
        <begin position="4"/>
        <end position="101"/>
    </location>
</feature>
<accession>A0A2C9M5V2</accession>
<dbReference type="EnsemblMetazoa" id="BGLB038917-RA">
    <property type="protein sequence ID" value="BGLB038917-PA"/>
    <property type="gene ID" value="BGLB038917"/>
</dbReference>
<gene>
    <name evidence="2" type="primary">106061953</name>
</gene>
<name>A0A2C9M5V2_BIOGL</name>
<dbReference type="PANTHER" id="PTHR21115:SF0">
    <property type="entry name" value="GH06117P-RELATED"/>
    <property type="match status" value="1"/>
</dbReference>
<dbReference type="VEuPathDB" id="VectorBase:BGLB038917"/>
<protein>
    <recommendedName>
        <fullName evidence="1">DUF4781 domain-containing protein</fullName>
    </recommendedName>
</protein>
<evidence type="ECO:0000313" key="3">
    <source>
        <dbReference type="Proteomes" id="UP000076420"/>
    </source>
</evidence>
<dbReference type="Proteomes" id="UP000076420">
    <property type="component" value="Unassembled WGS sequence"/>
</dbReference>
<dbReference type="Pfam" id="PF16013">
    <property type="entry name" value="DUF4781"/>
    <property type="match status" value="1"/>
</dbReference>
<sequence length="116" mass="13053">MRSFATLLNFTTLGVDSAMLAMGLANLINKASKDEVTALDVVQFSMSVFFFSNTLMQPKVASSIISQAQEMHLNSYMDKMSDEATKETFKNFMDRNRGDGGNHWLLIILLYSNNRN</sequence>
<dbReference type="AlphaFoldDB" id="A0A2C9M5V2"/>
<dbReference type="KEGG" id="bgt:106061953"/>
<dbReference type="PANTHER" id="PTHR21115">
    <property type="entry name" value="GH06117P-RELATED"/>
    <property type="match status" value="1"/>
</dbReference>
<reference evidence="2" key="1">
    <citation type="submission" date="2020-05" db="UniProtKB">
        <authorList>
            <consortium name="EnsemblMetazoa"/>
        </authorList>
    </citation>
    <scope>IDENTIFICATION</scope>
    <source>
        <strain evidence="2">BB02</strain>
    </source>
</reference>
<dbReference type="STRING" id="6526.A0A2C9M5V2"/>
<evidence type="ECO:0000313" key="2">
    <source>
        <dbReference type="EnsemblMetazoa" id="BGLB038917-PA"/>
    </source>
</evidence>